<organism evidence="2 3">
    <name type="scientific">Acinetobacter shaoyimingii</name>
    <dbReference type="NCBI Taxonomy" id="2715164"/>
    <lineage>
        <taxon>Bacteria</taxon>
        <taxon>Pseudomonadati</taxon>
        <taxon>Pseudomonadota</taxon>
        <taxon>Gammaproteobacteria</taxon>
        <taxon>Moraxellales</taxon>
        <taxon>Moraxellaceae</taxon>
        <taxon>Acinetobacter</taxon>
    </lineage>
</organism>
<dbReference type="Proteomes" id="UP000502297">
    <property type="component" value="Chromosome"/>
</dbReference>
<evidence type="ECO:0000256" key="1">
    <source>
        <dbReference type="SAM" id="Phobius"/>
    </source>
</evidence>
<keyword evidence="1" id="KW-0812">Transmembrane</keyword>
<evidence type="ECO:0000313" key="3">
    <source>
        <dbReference type="Proteomes" id="UP000502297"/>
    </source>
</evidence>
<name>A0A6G8RUP1_9GAMM</name>
<dbReference type="PROSITE" id="PS51257">
    <property type="entry name" value="PROKAR_LIPOPROTEIN"/>
    <property type="match status" value="1"/>
</dbReference>
<feature type="transmembrane region" description="Helical" evidence="1">
    <location>
        <begin position="7"/>
        <end position="29"/>
    </location>
</feature>
<accession>A0A6G8RUP1</accession>
<keyword evidence="1" id="KW-0472">Membrane</keyword>
<dbReference type="KEGG" id="asha:G8E00_06340"/>
<reference evidence="2 3" key="1">
    <citation type="submission" date="2020-03" db="EMBL/GenBank/DDBJ databases">
        <authorList>
            <person name="Zhu W."/>
        </authorList>
    </citation>
    <scope>NUCLEOTIDE SEQUENCE [LARGE SCALE GENOMIC DNA]</scope>
    <source>
        <strain evidence="2 3">323-1</strain>
    </source>
</reference>
<gene>
    <name evidence="2" type="ORF">G8E00_06340</name>
</gene>
<evidence type="ECO:0000313" key="2">
    <source>
        <dbReference type="EMBL" id="QIO05597.1"/>
    </source>
</evidence>
<sequence length="226" mass="26134">MIIFRSVKTFVISFMIVTLLIACGFWLYLNLIASVHMSAQQTKIQLPQSLPTKIEVGNYLEAHSQGRLNTKIKIDRNLTLPLKGKYLANLSFDVETPVSVSVDYQTSIKIDEVLPLEADTDLIYQSKLLPKFPLKLEIPIQLDVPFHLKKTYNIPIRIMFNGPVYFEFDEPVRLHVLHEFAPELNINDPMTMRNIATFRATMTNRERETRANLDMDLDFPVRNIRP</sequence>
<protein>
    <submittedName>
        <fullName evidence="2">Uncharacterized protein</fullName>
    </submittedName>
</protein>
<keyword evidence="1" id="KW-1133">Transmembrane helix</keyword>
<dbReference type="RefSeq" id="WP_166222777.1">
    <property type="nucleotide sequence ID" value="NZ_CP049801.1"/>
</dbReference>
<dbReference type="EMBL" id="CP049801">
    <property type="protein sequence ID" value="QIO05597.1"/>
    <property type="molecule type" value="Genomic_DNA"/>
</dbReference>
<proteinExistence type="predicted"/>
<dbReference type="AlphaFoldDB" id="A0A6G8RUP1"/>
<keyword evidence="3" id="KW-1185">Reference proteome</keyword>